<feature type="region of interest" description="Disordered" evidence="1">
    <location>
        <begin position="1"/>
        <end position="22"/>
    </location>
</feature>
<dbReference type="AlphaFoldDB" id="A0AAE0NI99"/>
<name>A0AAE0NI99_9PEZI</name>
<keyword evidence="3" id="KW-1185">Reference proteome</keyword>
<dbReference type="Proteomes" id="UP001285441">
    <property type="component" value="Unassembled WGS sequence"/>
</dbReference>
<reference evidence="2" key="1">
    <citation type="journal article" date="2023" name="Mol. Phylogenet. Evol.">
        <title>Genome-scale phylogeny and comparative genomics of the fungal order Sordariales.</title>
        <authorList>
            <person name="Hensen N."/>
            <person name="Bonometti L."/>
            <person name="Westerberg I."/>
            <person name="Brannstrom I.O."/>
            <person name="Guillou S."/>
            <person name="Cros-Aarteil S."/>
            <person name="Calhoun S."/>
            <person name="Haridas S."/>
            <person name="Kuo A."/>
            <person name="Mondo S."/>
            <person name="Pangilinan J."/>
            <person name="Riley R."/>
            <person name="LaButti K."/>
            <person name="Andreopoulos B."/>
            <person name="Lipzen A."/>
            <person name="Chen C."/>
            <person name="Yan M."/>
            <person name="Daum C."/>
            <person name="Ng V."/>
            <person name="Clum A."/>
            <person name="Steindorff A."/>
            <person name="Ohm R.A."/>
            <person name="Martin F."/>
            <person name="Silar P."/>
            <person name="Natvig D.O."/>
            <person name="Lalanne C."/>
            <person name="Gautier V."/>
            <person name="Ament-Velasquez S.L."/>
            <person name="Kruys A."/>
            <person name="Hutchinson M.I."/>
            <person name="Powell A.J."/>
            <person name="Barry K."/>
            <person name="Miller A.N."/>
            <person name="Grigoriev I.V."/>
            <person name="Debuchy R."/>
            <person name="Gladieux P."/>
            <person name="Hiltunen Thoren M."/>
            <person name="Johannesson H."/>
        </authorList>
    </citation>
    <scope>NUCLEOTIDE SEQUENCE</scope>
    <source>
        <strain evidence="2">CBS 232.78</strain>
    </source>
</reference>
<gene>
    <name evidence="2" type="ORF">B0H63DRAFT_524686</name>
</gene>
<evidence type="ECO:0000313" key="2">
    <source>
        <dbReference type="EMBL" id="KAK3382008.1"/>
    </source>
</evidence>
<reference evidence="2" key="2">
    <citation type="submission" date="2023-06" db="EMBL/GenBank/DDBJ databases">
        <authorList>
            <consortium name="Lawrence Berkeley National Laboratory"/>
            <person name="Haridas S."/>
            <person name="Hensen N."/>
            <person name="Bonometti L."/>
            <person name="Westerberg I."/>
            <person name="Brannstrom I.O."/>
            <person name="Guillou S."/>
            <person name="Cros-Aarteil S."/>
            <person name="Calhoun S."/>
            <person name="Kuo A."/>
            <person name="Mondo S."/>
            <person name="Pangilinan J."/>
            <person name="Riley R."/>
            <person name="LaButti K."/>
            <person name="Andreopoulos B."/>
            <person name="Lipzen A."/>
            <person name="Chen C."/>
            <person name="Yanf M."/>
            <person name="Daum C."/>
            <person name="Ng V."/>
            <person name="Clum A."/>
            <person name="Steindorff A."/>
            <person name="Ohm R."/>
            <person name="Martin F."/>
            <person name="Silar P."/>
            <person name="Natvig D."/>
            <person name="Lalanne C."/>
            <person name="Gautier V."/>
            <person name="Ament-velasquez S.L."/>
            <person name="Kruys A."/>
            <person name="Hutchinson M.I."/>
            <person name="Powell A.J."/>
            <person name="Barry K."/>
            <person name="Miller A.N."/>
            <person name="Grigoriev I.V."/>
            <person name="Debuchy R."/>
            <person name="Gladieux P."/>
            <person name="Thoren M.H."/>
            <person name="Johannesson H."/>
        </authorList>
    </citation>
    <scope>NUCLEOTIDE SEQUENCE</scope>
    <source>
        <strain evidence="2">CBS 232.78</strain>
    </source>
</reference>
<organism evidence="2 3">
    <name type="scientific">Podospora didyma</name>
    <dbReference type="NCBI Taxonomy" id="330526"/>
    <lineage>
        <taxon>Eukaryota</taxon>
        <taxon>Fungi</taxon>
        <taxon>Dikarya</taxon>
        <taxon>Ascomycota</taxon>
        <taxon>Pezizomycotina</taxon>
        <taxon>Sordariomycetes</taxon>
        <taxon>Sordariomycetidae</taxon>
        <taxon>Sordariales</taxon>
        <taxon>Podosporaceae</taxon>
        <taxon>Podospora</taxon>
    </lineage>
</organism>
<evidence type="ECO:0000256" key="1">
    <source>
        <dbReference type="SAM" id="MobiDB-lite"/>
    </source>
</evidence>
<dbReference type="EMBL" id="JAULSW010000005">
    <property type="protein sequence ID" value="KAK3382008.1"/>
    <property type="molecule type" value="Genomic_DNA"/>
</dbReference>
<accession>A0AAE0NI99</accession>
<evidence type="ECO:0000313" key="3">
    <source>
        <dbReference type="Proteomes" id="UP001285441"/>
    </source>
</evidence>
<proteinExistence type="predicted"/>
<protein>
    <submittedName>
        <fullName evidence="2">Uncharacterized protein</fullName>
    </submittedName>
</protein>
<comment type="caution">
    <text evidence="2">The sequence shown here is derived from an EMBL/GenBank/DDBJ whole genome shotgun (WGS) entry which is preliminary data.</text>
</comment>
<sequence>MFPATRAGVSEAIKDTHDNANPPENENLLNERGVIMAVYVFVKDASLPSGMEPVDRVIRAAQDLETGASQALCENQMAGGSAFCYFWPRPENKVLPGHARVRLALPRKRKRCNTVHKPRHLRRGAWRRSQTIPPPFPAIRSHQYFYTATFRRLKHCPFIVMTSKDGHYHD</sequence>